<name>A0AAP3EWI7_MICLU</name>
<organism evidence="2 3">
    <name type="scientific">Micrococcus luteus</name>
    <name type="common">Micrococcus lysodeikticus</name>
    <dbReference type="NCBI Taxonomy" id="1270"/>
    <lineage>
        <taxon>Bacteria</taxon>
        <taxon>Bacillati</taxon>
        <taxon>Actinomycetota</taxon>
        <taxon>Actinomycetes</taxon>
        <taxon>Micrococcales</taxon>
        <taxon>Micrococcaceae</taxon>
        <taxon>Micrococcus</taxon>
    </lineage>
</organism>
<proteinExistence type="predicted"/>
<dbReference type="GO" id="GO:0020037">
    <property type="term" value="F:heme binding"/>
    <property type="evidence" value="ECO:0007669"/>
    <property type="project" value="InterPro"/>
</dbReference>
<dbReference type="PANTHER" id="PTHR36195:SF4">
    <property type="entry name" value="DOMAIN PROTEIN, PUTATIVE (AFU_ORTHOLOGUE AFUA_5G01990)-RELATED"/>
    <property type="match status" value="1"/>
</dbReference>
<dbReference type="AlphaFoldDB" id="A0AAP3EWI7"/>
<accession>A0AAP3EWI7</accession>
<dbReference type="PANTHER" id="PTHR36195">
    <property type="entry name" value="DOMAIN PROTEIN, PUTATIVE (AFU_ORTHOLOGUE AFUA_5G01990)-RELATED-RELATED"/>
    <property type="match status" value="1"/>
</dbReference>
<feature type="compositionally biased region" description="Basic and acidic residues" evidence="1">
    <location>
        <begin position="341"/>
        <end position="351"/>
    </location>
</feature>
<dbReference type="InterPro" id="IPR020835">
    <property type="entry name" value="Catalase_sf"/>
</dbReference>
<protein>
    <submittedName>
        <fullName evidence="2">Catalase family protein</fullName>
    </submittedName>
</protein>
<gene>
    <name evidence="2" type="ORF">M3A82_004145</name>
</gene>
<evidence type="ECO:0000313" key="2">
    <source>
        <dbReference type="EMBL" id="MCV7628537.1"/>
    </source>
</evidence>
<feature type="region of interest" description="Disordered" evidence="1">
    <location>
        <begin position="341"/>
        <end position="362"/>
    </location>
</feature>
<dbReference type="Gene3D" id="2.40.180.10">
    <property type="entry name" value="Catalase core domain"/>
    <property type="match status" value="1"/>
</dbReference>
<reference evidence="2" key="1">
    <citation type="submission" date="2023-06" db="EMBL/GenBank/DDBJ databases">
        <title>lsaBGC provides a comprehensive framework for evolutionary analysis of biosynthetic gene clusters within focal taxa.</title>
        <authorList>
            <person name="Salamzade R."/>
            <person name="Sandstrom S."/>
            <person name="Kalan L.R."/>
        </authorList>
    </citation>
    <scope>NUCLEOTIDE SEQUENCE</scope>
    <source>
        <strain evidence="2">P3-SID899</strain>
    </source>
</reference>
<evidence type="ECO:0000313" key="3">
    <source>
        <dbReference type="Proteomes" id="UP001205867"/>
    </source>
</evidence>
<dbReference type="SUPFAM" id="SSF56634">
    <property type="entry name" value="Heme-dependent catalase-like"/>
    <property type="match status" value="1"/>
</dbReference>
<dbReference type="EMBL" id="JALXKZ020000005">
    <property type="protein sequence ID" value="MCV7628537.1"/>
    <property type="molecule type" value="Genomic_DNA"/>
</dbReference>
<sequence>MTDPVRFTPDVEHPAEREETITREILEQMGEAQRRAAGRHRHAHRDAHAKSHAILKATLEVHEGLASELAQGIFARPGRYEAVARLSSAPGDIHTDRTPAPRGWALKVLGVEGERLLSEPGGHNQDFLMVNFPTLAFGTVGRYQEMLGLLEKNSQNPELLQRLATGAARVVRGAVEAVGGTPGATLQGLGRDNAHVLGETYFTQGALRYGDHIAKVSLAPESANVRALTGQDMDVEDFSSIRDVVADFFSHEGAEYTLRAQLATDLEQMPVEDASVLWDEEQAPHQPVATLRIAPQDTYSPRRRVYGDDVLTFNPWNGVVEHQPLGSIMRVRRHAYEQSTRYRHEFNDRPAPEPATLDEIPD</sequence>
<evidence type="ECO:0000256" key="1">
    <source>
        <dbReference type="SAM" id="MobiDB-lite"/>
    </source>
</evidence>
<dbReference type="Proteomes" id="UP001205867">
    <property type="component" value="Unassembled WGS sequence"/>
</dbReference>
<dbReference type="CDD" id="cd08152">
    <property type="entry name" value="y4iL_like"/>
    <property type="match status" value="1"/>
</dbReference>
<comment type="caution">
    <text evidence="2">The sequence shown here is derived from an EMBL/GenBank/DDBJ whole genome shotgun (WGS) entry which is preliminary data.</text>
</comment>